<dbReference type="RefSeq" id="WP_137643163.1">
    <property type="nucleotide sequence ID" value="NZ_BJEA01000014.1"/>
</dbReference>
<keyword evidence="1" id="KW-1133">Transmembrane helix</keyword>
<organism evidence="4 5">
    <name type="scientific">Lactiplantibacillus modestisalitolerans</name>
    <dbReference type="NCBI Taxonomy" id="1457219"/>
    <lineage>
        <taxon>Bacteria</taxon>
        <taxon>Bacillati</taxon>
        <taxon>Bacillota</taxon>
        <taxon>Bacilli</taxon>
        <taxon>Lactobacillales</taxon>
        <taxon>Lactobacillaceae</taxon>
        <taxon>Lactiplantibacillus</taxon>
    </lineage>
</organism>
<feature type="transmembrane region" description="Helical" evidence="1">
    <location>
        <begin position="456"/>
        <end position="474"/>
    </location>
</feature>
<feature type="transmembrane region" description="Helical" evidence="1">
    <location>
        <begin position="431"/>
        <end position="450"/>
    </location>
</feature>
<dbReference type="Pfam" id="PF09972">
    <property type="entry name" value="DUF2207"/>
    <property type="match status" value="1"/>
</dbReference>
<evidence type="ECO:0000313" key="5">
    <source>
        <dbReference type="Proteomes" id="UP001589691"/>
    </source>
</evidence>
<proteinExistence type="predicted"/>
<dbReference type="EMBL" id="JBHLZY010000005">
    <property type="protein sequence ID" value="MFB9768623.1"/>
    <property type="molecule type" value="Genomic_DNA"/>
</dbReference>
<sequence length="612" mass="67408">MRQRRMRWWVVLLTTMLGVVAFIYGLQRPLTARADYEVTKYRVNVAVRTDGSADVRQAVTYDFDDSYHGVFNVQDLRGINGAQLQGVTTRLNKQAAVAATAQTNERDQTYQVTQNKERMRVKVYRSVQSGDQLTVTYRYRLLGVVTNYADTAELNWKIIGTGWDVDLQNVRLQIQLPARSIKQLQAWTHGPLSGHTQVDRKRGRVTMTLAENPENEFVESHLLFPTSVTAANQKTSTKQRKAAAQKQEAALVAKANQKRKQQRAVKHGVVLLAVAVWLILAGYYLYSIKRRPVTEYQAPIPLNHSFDVPPVSPAVAEALWSGSDPNANALTGELLVDAAQRTVDITVGPEKRRPNVTLTRNGTLTNAFWNQCFDQVGRDGQFTLKQLKTFSLKDKKGRLQKGYHRWQKDVIAQTTGYKDAGNQALLNQLKVAPIVMFFTGIVMAGLGFLWSPQVALGLAVLATSGFLGFVGYYVHQRKRVHALNDRGLALVNQINGLQRMLKDIGHFNTAQVGDLVLWEQLLPYAAAFGLAKQVTKQLAVDFGEAALETNFIVYYPLFYANAVNFDLSSTINHSVNNAVSSSGAMSNTAGGSGGFSGGSSGGFGGGSGGGAF</sequence>
<gene>
    <name evidence="4" type="ORF">ACFFLI_01900</name>
</gene>
<evidence type="ECO:0000259" key="2">
    <source>
        <dbReference type="Pfam" id="PF09972"/>
    </source>
</evidence>
<protein>
    <submittedName>
        <fullName evidence="4">DUF2207 domain-containing protein</fullName>
    </submittedName>
</protein>
<evidence type="ECO:0000313" key="4">
    <source>
        <dbReference type="EMBL" id="MFB9768623.1"/>
    </source>
</evidence>
<dbReference type="InterPro" id="IPR048389">
    <property type="entry name" value="YciQ-like_C"/>
</dbReference>
<name>A0ABV5WR43_9LACO</name>
<keyword evidence="5" id="KW-1185">Reference proteome</keyword>
<keyword evidence="1" id="KW-0812">Transmembrane</keyword>
<feature type="transmembrane region" description="Helical" evidence="1">
    <location>
        <begin position="268"/>
        <end position="286"/>
    </location>
</feature>
<feature type="domain" description="Predicted membrane protein YciQ-like C-terminal" evidence="3">
    <location>
        <begin position="303"/>
        <end position="538"/>
    </location>
</feature>
<dbReference type="Pfam" id="PF20990">
    <property type="entry name" value="DUF2207_C"/>
    <property type="match status" value="1"/>
</dbReference>
<dbReference type="InterPro" id="IPR018702">
    <property type="entry name" value="DUF2207"/>
</dbReference>
<keyword evidence="1" id="KW-0472">Membrane</keyword>
<evidence type="ECO:0000259" key="3">
    <source>
        <dbReference type="Pfam" id="PF20990"/>
    </source>
</evidence>
<dbReference type="Proteomes" id="UP001589691">
    <property type="component" value="Unassembled WGS sequence"/>
</dbReference>
<feature type="domain" description="DUF2207" evidence="2">
    <location>
        <begin position="38"/>
        <end position="224"/>
    </location>
</feature>
<accession>A0ABV5WR43</accession>
<evidence type="ECO:0000256" key="1">
    <source>
        <dbReference type="SAM" id="Phobius"/>
    </source>
</evidence>
<reference evidence="4 5" key="1">
    <citation type="submission" date="2024-09" db="EMBL/GenBank/DDBJ databases">
        <authorList>
            <person name="Sun Q."/>
            <person name="Mori K."/>
        </authorList>
    </citation>
    <scope>NUCLEOTIDE SEQUENCE [LARGE SCALE GENOMIC DNA]</scope>
    <source>
        <strain evidence="4 5">TBRC 4576</strain>
    </source>
</reference>
<comment type="caution">
    <text evidence="4">The sequence shown here is derived from an EMBL/GenBank/DDBJ whole genome shotgun (WGS) entry which is preliminary data.</text>
</comment>